<dbReference type="KEGG" id="cut:CUTER_02875"/>
<dbReference type="PANTHER" id="PTHR33643:SF1">
    <property type="entry name" value="UREASE ACCESSORY PROTEIN D"/>
    <property type="match status" value="1"/>
</dbReference>
<dbReference type="STRING" id="1072256.CUTER_02875"/>
<evidence type="ECO:0000313" key="5">
    <source>
        <dbReference type="Proteomes" id="UP000035548"/>
    </source>
</evidence>
<protein>
    <recommendedName>
        <fullName evidence="3">Urease accessory protein UreD</fullName>
    </recommendedName>
</protein>
<dbReference type="InterPro" id="IPR002669">
    <property type="entry name" value="UreD"/>
</dbReference>
<reference evidence="5" key="2">
    <citation type="submission" date="2015-05" db="EMBL/GenBank/DDBJ databases">
        <title>Complete genome sequence of Corynebacterium uterequi DSM 45634, isolated from the uterus of a maiden mare.</title>
        <authorList>
            <person name="Ruckert C."/>
            <person name="Albersmeier A."/>
            <person name="Winkler A."/>
            <person name="Tauch A."/>
        </authorList>
    </citation>
    <scope>NUCLEOTIDE SEQUENCE [LARGE SCALE GENOMIC DNA]</scope>
    <source>
        <strain evidence="5">DSM 45634</strain>
    </source>
</reference>
<comment type="subunit">
    <text evidence="3">UreD, UreF and UreG form a complex that acts as a GTP-hydrolysis-dependent molecular chaperone, activating the urease apoprotein by helping to assemble the nickel containing metallocenter of UreC. The UreE protein probably delivers the nickel.</text>
</comment>
<evidence type="ECO:0000313" key="4">
    <source>
        <dbReference type="EMBL" id="AKK10588.1"/>
    </source>
</evidence>
<comment type="subcellular location">
    <subcellularLocation>
        <location evidence="3">Cytoplasm</location>
    </subcellularLocation>
</comment>
<dbReference type="OrthoDB" id="9807968at2"/>
<keyword evidence="2 3" id="KW-0143">Chaperone</keyword>
<dbReference type="PATRIC" id="fig|1072256.5.peg.569"/>
<proteinExistence type="inferred from homology"/>
<reference evidence="4 5" key="1">
    <citation type="journal article" date="2015" name="Genome Announc.">
        <title>Virulence Factor Genes Detected in the Complete Genome Sequence of Corynebacterium uterequi DSM 45634, Isolated from the Uterus of a Maiden Mare.</title>
        <authorList>
            <person name="Ruckert C."/>
            <person name="Kriete M."/>
            <person name="Jaenicke S."/>
            <person name="Winkler A."/>
            <person name="Tauch A."/>
        </authorList>
    </citation>
    <scope>NUCLEOTIDE SEQUENCE [LARGE SCALE GENOMIC DNA]</scope>
    <source>
        <strain evidence="4 5">DSM 45634</strain>
    </source>
</reference>
<dbReference type="GO" id="GO:0016151">
    <property type="term" value="F:nickel cation binding"/>
    <property type="evidence" value="ECO:0007669"/>
    <property type="project" value="UniProtKB-UniRule"/>
</dbReference>
<keyword evidence="3" id="KW-0996">Nickel insertion</keyword>
<dbReference type="AlphaFoldDB" id="A0A0G3HF51"/>
<gene>
    <name evidence="3 4" type="primary">ureD</name>
    <name evidence="4" type="ORF">CUTER_02875</name>
</gene>
<keyword evidence="5" id="KW-1185">Reference proteome</keyword>
<dbReference type="EMBL" id="CP011546">
    <property type="protein sequence ID" value="AKK10588.1"/>
    <property type="molecule type" value="Genomic_DNA"/>
</dbReference>
<evidence type="ECO:0000256" key="2">
    <source>
        <dbReference type="ARBA" id="ARBA00023186"/>
    </source>
</evidence>
<dbReference type="GO" id="GO:0005737">
    <property type="term" value="C:cytoplasm"/>
    <property type="evidence" value="ECO:0007669"/>
    <property type="project" value="UniProtKB-SubCell"/>
</dbReference>
<sequence>MTSPATGRLELSIARRPGERSYAAAQFHSGALRVMRPHYLDDSGQVTYTILNPGGAYLGADRYEVSIDVADGASLMLTTQSATKVYRTPQGPAVQDMQVTVGEDAIFEYLADPLIVYRDGSYRQRTDITVTATSRVAVAEILTPGWSPTGEPFAYDELRLRTAVRLADARPVVIDNLRILPDAATGTDADLGVMEGFTHVGQLLLIGPRVYDAVDELTALIDACGAPVGSERPTLRAGVTRAGIAWADAPQAVMIRALGSTTAELEDMLHRAVGIARAADTGRGPVRLRKF</sequence>
<comment type="similarity">
    <text evidence="1 3">Belongs to the UreD family.</text>
</comment>
<keyword evidence="3" id="KW-0963">Cytoplasm</keyword>
<evidence type="ECO:0000256" key="1">
    <source>
        <dbReference type="ARBA" id="ARBA00007177"/>
    </source>
</evidence>
<accession>A0A0G3HF51</accession>
<organism evidence="4 5">
    <name type="scientific">Corynebacterium uterequi</name>
    <dbReference type="NCBI Taxonomy" id="1072256"/>
    <lineage>
        <taxon>Bacteria</taxon>
        <taxon>Bacillati</taxon>
        <taxon>Actinomycetota</taxon>
        <taxon>Actinomycetes</taxon>
        <taxon>Mycobacteriales</taxon>
        <taxon>Corynebacteriaceae</taxon>
        <taxon>Corynebacterium</taxon>
    </lineage>
</organism>
<dbReference type="Proteomes" id="UP000035548">
    <property type="component" value="Chromosome"/>
</dbReference>
<name>A0A0G3HF51_9CORY</name>
<comment type="function">
    <text evidence="3">Required for maturation of urease via the functional incorporation of the urease nickel metallocenter.</text>
</comment>
<dbReference type="Pfam" id="PF01774">
    <property type="entry name" value="UreD"/>
    <property type="match status" value="1"/>
</dbReference>
<dbReference type="HAMAP" id="MF_01384">
    <property type="entry name" value="UreD"/>
    <property type="match status" value="1"/>
</dbReference>
<dbReference type="PANTHER" id="PTHR33643">
    <property type="entry name" value="UREASE ACCESSORY PROTEIN D"/>
    <property type="match status" value="1"/>
</dbReference>
<dbReference type="RefSeq" id="WP_047259149.1">
    <property type="nucleotide sequence ID" value="NZ_CP011546.1"/>
</dbReference>
<evidence type="ECO:0000256" key="3">
    <source>
        <dbReference type="HAMAP-Rule" id="MF_01384"/>
    </source>
</evidence>